<comment type="subcellular location">
    <subcellularLocation>
        <location evidence="1">Membrane</location>
        <topology evidence="1">Multi-pass membrane protein</topology>
    </subcellularLocation>
</comment>
<evidence type="ECO:0000256" key="5">
    <source>
        <dbReference type="SAM" id="Phobius"/>
    </source>
</evidence>
<evidence type="ECO:0000256" key="4">
    <source>
        <dbReference type="ARBA" id="ARBA00023136"/>
    </source>
</evidence>
<keyword evidence="4 5" id="KW-0472">Membrane</keyword>
<evidence type="ECO:0000256" key="2">
    <source>
        <dbReference type="ARBA" id="ARBA00022692"/>
    </source>
</evidence>
<evidence type="ECO:0000256" key="1">
    <source>
        <dbReference type="ARBA" id="ARBA00004141"/>
    </source>
</evidence>
<sequence length="127" mass="13146">MGSKVEYVDSCHMYATGYARNSKAVGVLWGIFTICYAIIGAVALATPEWVGGGPAGSRLGLWGSCLGGDGCRQDAATPLPFRLAALFCAASVLVAVVAVLATLLFFFVASTTVFNVCGWLQTVSGES</sequence>
<dbReference type="Pfam" id="PF10242">
    <property type="entry name" value="L_HMGIC_fpl"/>
    <property type="match status" value="1"/>
</dbReference>
<dbReference type="InterPro" id="IPR019372">
    <property type="entry name" value="LHFPL"/>
</dbReference>
<dbReference type="PANTHER" id="PTHR12489">
    <property type="entry name" value="LIPOMA HMGIC FUSION PARTNER-LIKE PROTEIN"/>
    <property type="match status" value="1"/>
</dbReference>
<dbReference type="AlphaFoldDB" id="A0ABD0XTI0"/>
<keyword evidence="3 5" id="KW-1133">Transmembrane helix</keyword>
<dbReference type="Proteomes" id="UP001558652">
    <property type="component" value="Unassembled WGS sequence"/>
</dbReference>
<keyword evidence="2 5" id="KW-0812">Transmembrane</keyword>
<feature type="transmembrane region" description="Helical" evidence="5">
    <location>
        <begin position="83"/>
        <end position="109"/>
    </location>
</feature>
<proteinExistence type="predicted"/>
<gene>
    <name evidence="6" type="ORF">AAG570_008010</name>
</gene>
<feature type="transmembrane region" description="Helical" evidence="5">
    <location>
        <begin position="24"/>
        <end position="45"/>
    </location>
</feature>
<name>A0ABD0XTI0_9HEMI</name>
<comment type="caution">
    <text evidence="6">The sequence shown here is derived from an EMBL/GenBank/DDBJ whole genome shotgun (WGS) entry which is preliminary data.</text>
</comment>
<dbReference type="GO" id="GO:0016020">
    <property type="term" value="C:membrane"/>
    <property type="evidence" value="ECO:0007669"/>
    <property type="project" value="UniProtKB-SubCell"/>
</dbReference>
<evidence type="ECO:0000313" key="7">
    <source>
        <dbReference type="Proteomes" id="UP001558652"/>
    </source>
</evidence>
<evidence type="ECO:0000313" key="6">
    <source>
        <dbReference type="EMBL" id="KAL1110482.1"/>
    </source>
</evidence>
<keyword evidence="7" id="KW-1185">Reference proteome</keyword>
<organism evidence="6 7">
    <name type="scientific">Ranatra chinensis</name>
    <dbReference type="NCBI Taxonomy" id="642074"/>
    <lineage>
        <taxon>Eukaryota</taxon>
        <taxon>Metazoa</taxon>
        <taxon>Ecdysozoa</taxon>
        <taxon>Arthropoda</taxon>
        <taxon>Hexapoda</taxon>
        <taxon>Insecta</taxon>
        <taxon>Pterygota</taxon>
        <taxon>Neoptera</taxon>
        <taxon>Paraneoptera</taxon>
        <taxon>Hemiptera</taxon>
        <taxon>Heteroptera</taxon>
        <taxon>Panheteroptera</taxon>
        <taxon>Nepomorpha</taxon>
        <taxon>Nepidae</taxon>
        <taxon>Ranatrinae</taxon>
        <taxon>Ranatra</taxon>
    </lineage>
</organism>
<dbReference type="PANTHER" id="PTHR12489:SF1">
    <property type="entry name" value="LP10272P"/>
    <property type="match status" value="1"/>
</dbReference>
<reference evidence="6 7" key="1">
    <citation type="submission" date="2024-07" db="EMBL/GenBank/DDBJ databases">
        <title>Chromosome-level genome assembly of the water stick insect Ranatra chinensis (Heteroptera: Nepidae).</title>
        <authorList>
            <person name="Liu X."/>
        </authorList>
    </citation>
    <scope>NUCLEOTIDE SEQUENCE [LARGE SCALE GENOMIC DNA]</scope>
    <source>
        <strain evidence="6">Cailab_2021Rc</strain>
        <tissue evidence="6">Muscle</tissue>
    </source>
</reference>
<accession>A0ABD0XTI0</accession>
<evidence type="ECO:0000256" key="3">
    <source>
        <dbReference type="ARBA" id="ARBA00022989"/>
    </source>
</evidence>
<dbReference type="EMBL" id="JBFDAA010000022">
    <property type="protein sequence ID" value="KAL1110482.1"/>
    <property type="molecule type" value="Genomic_DNA"/>
</dbReference>
<protein>
    <submittedName>
        <fullName evidence="6">Uncharacterized protein</fullName>
    </submittedName>
</protein>